<protein>
    <submittedName>
        <fullName evidence="1">Uncharacterized protein</fullName>
    </submittedName>
</protein>
<sequence>MMALSSSGKPELSQPGMINAIENLHQLSAVRTWRTFVEQLQLRNTGAGEVIQHHTGFGIPVPVLPDTLQSRCGGRNDVPGVLSGVSSFSVATLP</sequence>
<dbReference type="EMBL" id="MG700548">
    <property type="protein sequence ID" value="AVI43309.1"/>
    <property type="molecule type" value="Genomic_DNA"/>
</dbReference>
<keyword evidence="1" id="KW-0614">Plasmid</keyword>
<evidence type="ECO:0000313" key="1">
    <source>
        <dbReference type="EMBL" id="AVI43309.1"/>
    </source>
</evidence>
<proteinExistence type="predicted"/>
<reference evidence="1" key="1">
    <citation type="submission" date="2017-12" db="EMBL/GenBank/DDBJ databases">
        <title>Insights into the successfully spreading KPC-encoding IncII plasmids.</title>
        <authorList>
            <person name="Brandt C."/>
            <person name="Pletz M.W."/>
            <person name="Makarewicz O."/>
        </authorList>
    </citation>
    <scope>NUCLEOTIDE SEQUENCE</scope>
    <source>
        <strain evidence="1">UR15381</strain>
        <plasmid evidence="1">pUJ-1KPC</plasmid>
    </source>
</reference>
<organism evidence="1">
    <name type="scientific">Klebsiella pneumoniae</name>
    <dbReference type="NCBI Taxonomy" id="573"/>
    <lineage>
        <taxon>Bacteria</taxon>
        <taxon>Pseudomonadati</taxon>
        <taxon>Pseudomonadota</taxon>
        <taxon>Gammaproteobacteria</taxon>
        <taxon>Enterobacterales</taxon>
        <taxon>Enterobacteriaceae</taxon>
        <taxon>Klebsiella/Raoultella group</taxon>
        <taxon>Klebsiella</taxon>
        <taxon>Klebsiella pneumoniae complex</taxon>
    </lineage>
</organism>
<name>A0A2P1BNN4_KLEPN</name>
<geneLocation type="plasmid" evidence="1">
    <name>pUJ-1KPC</name>
</geneLocation>
<dbReference type="AlphaFoldDB" id="A0A2P1BNN4"/>
<accession>A0A2P1BNN4</accession>